<dbReference type="PANTHER" id="PTHR30244">
    <property type="entry name" value="TRANSAMINASE"/>
    <property type="match status" value="1"/>
</dbReference>
<keyword evidence="1" id="KW-0663">Pyridoxal phosphate</keyword>
<evidence type="ECO:0000313" key="3">
    <source>
        <dbReference type="Proteomes" id="UP000231383"/>
    </source>
</evidence>
<dbReference type="GO" id="GO:0030170">
    <property type="term" value="F:pyridoxal phosphate binding"/>
    <property type="evidence" value="ECO:0007669"/>
    <property type="project" value="TreeGrafter"/>
</dbReference>
<evidence type="ECO:0008006" key="4">
    <source>
        <dbReference type="Google" id="ProtNLM"/>
    </source>
</evidence>
<dbReference type="InterPro" id="IPR000653">
    <property type="entry name" value="DegT/StrS_aminotransferase"/>
</dbReference>
<sequence>MIFIDFALNETKSDAMLAFRLFFQPWRWRKGKEINNLKRRLKTRFFSSDSSIFFFLTGRAALYQYLSSLGLKKGDEILVQGFTCEAVVLPILELGFKPVYVDVNSSDFSMSIKDVKNKYTSKAKAMLIQHTFGITPTDRKELIEFANKHSLHIIEDVAHGFDPNIFRSKRYPGAVLMSFGRSKSFSSVFGGAIAVRGVRSGKSVRAVEKNIPNPSVWILLQTIFYKIHSVIIKSTYDIFLGKIIHFLFKQLYLMMPEVTKKEKNGHFNFMFLATYPNIAAIFMHAQLDRFNDVLTQRKKTSYIYDAKLGTSISRGQGLLRYPFLCENPNELQTLLKKHRIQTGRWYSQVVAPPELDLLNVDYIRGSCPIAESLCKRVLNLPTHISVRDAKRILNLLP</sequence>
<protein>
    <recommendedName>
        <fullName evidence="4">DegT/DnrJ/EryC1/StrS aminotransferase family protein</fullName>
    </recommendedName>
</protein>
<dbReference type="Gene3D" id="3.40.640.10">
    <property type="entry name" value="Type I PLP-dependent aspartate aminotransferase-like (Major domain)"/>
    <property type="match status" value="2"/>
</dbReference>
<dbReference type="AlphaFoldDB" id="A0A2M8EX58"/>
<dbReference type="Proteomes" id="UP000231383">
    <property type="component" value="Unassembled WGS sequence"/>
</dbReference>
<accession>A0A2M8EX58</accession>
<reference evidence="3" key="1">
    <citation type="submission" date="2017-09" db="EMBL/GenBank/DDBJ databases">
        <title>Depth-based differentiation of microbial function through sediment-hosted aquifers and enrichment of novel symbionts in the deep terrestrial subsurface.</title>
        <authorList>
            <person name="Probst A.J."/>
            <person name="Ladd B."/>
            <person name="Jarett J.K."/>
            <person name="Geller-Mcgrath D.E."/>
            <person name="Sieber C.M.K."/>
            <person name="Emerson J.B."/>
            <person name="Anantharaman K."/>
            <person name="Thomas B.C."/>
            <person name="Malmstrom R."/>
            <person name="Stieglmeier M."/>
            <person name="Klingl A."/>
            <person name="Woyke T."/>
            <person name="Ryan C.M."/>
            <person name="Banfield J.F."/>
        </authorList>
    </citation>
    <scope>NUCLEOTIDE SEQUENCE [LARGE SCALE GENOMIC DNA]</scope>
</reference>
<dbReference type="InterPro" id="IPR015424">
    <property type="entry name" value="PyrdxlP-dep_Trfase"/>
</dbReference>
<dbReference type="GO" id="GO:0000271">
    <property type="term" value="P:polysaccharide biosynthetic process"/>
    <property type="evidence" value="ECO:0007669"/>
    <property type="project" value="TreeGrafter"/>
</dbReference>
<dbReference type="InterPro" id="IPR015421">
    <property type="entry name" value="PyrdxlP-dep_Trfase_major"/>
</dbReference>
<dbReference type="GO" id="GO:0008483">
    <property type="term" value="F:transaminase activity"/>
    <property type="evidence" value="ECO:0007669"/>
    <property type="project" value="TreeGrafter"/>
</dbReference>
<name>A0A2M8EX58_9BACT</name>
<dbReference type="EMBL" id="PFSC01000148">
    <property type="protein sequence ID" value="PJC30429.1"/>
    <property type="molecule type" value="Genomic_DNA"/>
</dbReference>
<comment type="similarity">
    <text evidence="1">Belongs to the DegT/DnrJ/EryC1 family.</text>
</comment>
<proteinExistence type="inferred from homology"/>
<organism evidence="2 3">
    <name type="scientific">Candidatus Roizmanbacteria bacterium CG_4_9_14_0_2_um_filter_39_13</name>
    <dbReference type="NCBI Taxonomy" id="1974839"/>
    <lineage>
        <taxon>Bacteria</taxon>
        <taxon>Candidatus Roizmaniibacteriota</taxon>
    </lineage>
</organism>
<dbReference type="PANTHER" id="PTHR30244:SF34">
    <property type="entry name" value="DTDP-4-AMINO-4,6-DIDEOXYGALACTOSE TRANSAMINASE"/>
    <property type="match status" value="1"/>
</dbReference>
<dbReference type="Pfam" id="PF01041">
    <property type="entry name" value="DegT_DnrJ_EryC1"/>
    <property type="match status" value="2"/>
</dbReference>
<comment type="caution">
    <text evidence="2">The sequence shown here is derived from an EMBL/GenBank/DDBJ whole genome shotgun (WGS) entry which is preliminary data.</text>
</comment>
<evidence type="ECO:0000256" key="1">
    <source>
        <dbReference type="RuleBase" id="RU004508"/>
    </source>
</evidence>
<gene>
    <name evidence="2" type="ORF">CO051_05755</name>
</gene>
<dbReference type="SUPFAM" id="SSF53383">
    <property type="entry name" value="PLP-dependent transferases"/>
    <property type="match status" value="1"/>
</dbReference>
<evidence type="ECO:0000313" key="2">
    <source>
        <dbReference type="EMBL" id="PJC30429.1"/>
    </source>
</evidence>